<dbReference type="CDD" id="cd00063">
    <property type="entry name" value="FN3"/>
    <property type="match status" value="1"/>
</dbReference>
<evidence type="ECO:0000256" key="5">
    <source>
        <dbReference type="ARBA" id="ARBA00022833"/>
    </source>
</evidence>
<evidence type="ECO:0000256" key="6">
    <source>
        <dbReference type="ARBA" id="ARBA00023054"/>
    </source>
</evidence>
<evidence type="ECO:0000256" key="4">
    <source>
        <dbReference type="ARBA" id="ARBA00022771"/>
    </source>
</evidence>
<dbReference type="InterPro" id="IPR000315">
    <property type="entry name" value="Znf_B-box"/>
</dbReference>
<keyword evidence="7" id="KW-0206">Cytoskeleton</keyword>
<evidence type="ECO:0000259" key="11">
    <source>
        <dbReference type="PROSITE" id="PS50853"/>
    </source>
</evidence>
<dbReference type="Gene3D" id="2.60.40.10">
    <property type="entry name" value="Immunoglobulins"/>
    <property type="match status" value="1"/>
</dbReference>
<dbReference type="Pfam" id="PF22586">
    <property type="entry name" value="ANCHR-like_BBOX"/>
    <property type="match status" value="1"/>
</dbReference>
<dbReference type="FunFam" id="2.60.40.10:FF:000178">
    <property type="entry name" value="E3 ubiquitin-protein ligase TRIM9 isoform X1"/>
    <property type="match status" value="1"/>
</dbReference>
<evidence type="ECO:0000256" key="2">
    <source>
        <dbReference type="ARBA" id="ARBA00022490"/>
    </source>
</evidence>
<dbReference type="EnsemblMetazoa" id="CLYHEMT019114.1">
    <property type="protein sequence ID" value="CLYHEMP019114.1"/>
    <property type="gene ID" value="CLYHEMG019114"/>
</dbReference>
<dbReference type="Gene3D" id="3.30.160.60">
    <property type="entry name" value="Classic Zinc Finger"/>
    <property type="match status" value="1"/>
</dbReference>
<keyword evidence="5" id="KW-0862">Zinc</keyword>
<name>A0A7M5X7R5_9CNID</name>
<dbReference type="SMART" id="SM00336">
    <property type="entry name" value="BBOX"/>
    <property type="match status" value="2"/>
</dbReference>
<dbReference type="Gene3D" id="4.10.830.40">
    <property type="match status" value="1"/>
</dbReference>
<keyword evidence="13" id="KW-1185">Reference proteome</keyword>
<proteinExistence type="predicted"/>
<evidence type="ECO:0000313" key="13">
    <source>
        <dbReference type="Proteomes" id="UP000594262"/>
    </source>
</evidence>
<dbReference type="PROSITE" id="PS50119">
    <property type="entry name" value="ZF_BBOX"/>
    <property type="match status" value="1"/>
</dbReference>
<dbReference type="PROSITE" id="PS00518">
    <property type="entry name" value="ZF_RING_1"/>
    <property type="match status" value="1"/>
</dbReference>
<evidence type="ECO:0000259" key="9">
    <source>
        <dbReference type="PROSITE" id="PS50119"/>
    </source>
</evidence>
<dbReference type="InterPro" id="IPR043136">
    <property type="entry name" value="B30.2/SPRY_sf"/>
</dbReference>
<dbReference type="InterPro" id="IPR003649">
    <property type="entry name" value="Bbox_C"/>
</dbReference>
<dbReference type="InterPro" id="IPR013083">
    <property type="entry name" value="Znf_RING/FYVE/PHD"/>
</dbReference>
<accession>A0A7M5X7R5</accession>
<dbReference type="Pfam" id="PF00622">
    <property type="entry name" value="SPRY"/>
    <property type="match status" value="1"/>
</dbReference>
<dbReference type="PROSITE" id="PS50188">
    <property type="entry name" value="B302_SPRY"/>
    <property type="match status" value="1"/>
</dbReference>
<dbReference type="RefSeq" id="XP_066911487.1">
    <property type="nucleotide sequence ID" value="XM_067055386.1"/>
</dbReference>
<keyword evidence="3" id="KW-0479">Metal-binding</keyword>
<dbReference type="InterPro" id="IPR050617">
    <property type="entry name" value="E3_ligase_FN3/SPRY"/>
</dbReference>
<evidence type="ECO:0000256" key="1">
    <source>
        <dbReference type="ARBA" id="ARBA00004245"/>
    </source>
</evidence>
<dbReference type="OrthoDB" id="295536at2759"/>
<reference evidence="12" key="1">
    <citation type="submission" date="2021-01" db="UniProtKB">
        <authorList>
            <consortium name="EnsemblMetazoa"/>
        </authorList>
    </citation>
    <scope>IDENTIFICATION</scope>
</reference>
<dbReference type="InterPro" id="IPR036116">
    <property type="entry name" value="FN3_sf"/>
</dbReference>
<dbReference type="Gene3D" id="3.30.40.10">
    <property type="entry name" value="Zinc/RING finger domain, C3HC4 (zinc finger)"/>
    <property type="match status" value="1"/>
</dbReference>
<evidence type="ECO:0000313" key="12">
    <source>
        <dbReference type="EnsemblMetazoa" id="CLYHEMP019114.1"/>
    </source>
</evidence>
<dbReference type="CDD" id="cd12889">
    <property type="entry name" value="SPRY_PRY_TRIM67_9"/>
    <property type="match status" value="1"/>
</dbReference>
<organism evidence="12 13">
    <name type="scientific">Clytia hemisphaerica</name>
    <dbReference type="NCBI Taxonomy" id="252671"/>
    <lineage>
        <taxon>Eukaryota</taxon>
        <taxon>Metazoa</taxon>
        <taxon>Cnidaria</taxon>
        <taxon>Hydrozoa</taxon>
        <taxon>Hydroidolina</taxon>
        <taxon>Leptothecata</taxon>
        <taxon>Obeliida</taxon>
        <taxon>Clytiidae</taxon>
        <taxon>Clytia</taxon>
    </lineage>
</organism>
<feature type="domain" description="Fibronectin type-III" evidence="11">
    <location>
        <begin position="425"/>
        <end position="518"/>
    </location>
</feature>
<evidence type="ECO:0000256" key="3">
    <source>
        <dbReference type="ARBA" id="ARBA00022723"/>
    </source>
</evidence>
<dbReference type="GO" id="GO:0008270">
    <property type="term" value="F:zinc ion binding"/>
    <property type="evidence" value="ECO:0007669"/>
    <property type="project" value="UniProtKB-KW"/>
</dbReference>
<dbReference type="GeneID" id="136798731"/>
<dbReference type="Gene3D" id="2.60.120.920">
    <property type="match status" value="1"/>
</dbReference>
<dbReference type="InterPro" id="IPR013783">
    <property type="entry name" value="Ig-like_fold"/>
</dbReference>
<evidence type="ECO:0008006" key="14">
    <source>
        <dbReference type="Google" id="ProtNLM"/>
    </source>
</evidence>
<comment type="subcellular location">
    <subcellularLocation>
        <location evidence="1">Cytoplasm</location>
        <location evidence="1">Cytoskeleton</location>
    </subcellularLocation>
</comment>
<dbReference type="SMART" id="SM00449">
    <property type="entry name" value="SPRY"/>
    <property type="match status" value="1"/>
</dbReference>
<dbReference type="Proteomes" id="UP000594262">
    <property type="component" value="Unplaced"/>
</dbReference>
<sequence length="688" mass="76761">MESELFCNFCEELFCKPLNLPCGHNICQACAYKCVNETKQQPTQTLNEISAKSISLPNRRRKISENTTLCPGNLANDRTDCSSDDSGYLSMHEIHACLHQQFHGPMVSIKCPSCAVSFVLDDRGIDCLPLNIILESLVELYKCKNSEIDCQLCEAVPPNKATSMCEQCRVSYCEGCLKIYHPKRGPLASHTLSAPSNNQCVLKHRGGVLKCSEHAEENISMYCVLCKMPVCYLCFEEGRHCGHEARALGTMYKEQKVEMTSRGDRLKDKKKNLNDFIQTLDVHVSKVQENGVDFESRVVAQIDELIGALEEKKTQLIASIGGRVAGKLDILNKQREECTSNHRMMTGLLAYVDEVTKEEDPAVFLLISSALSSRLLHTLDTWIGRHGLLPEENSEMELGLETSDVLTALNRCDFVKVVTPIRIDKPTTPIIDDTKCEVINNTLTLEWSMNSSTQIDEFVIEVDDGLNGDFQEVHRTPDPYCTLGGLQFNSTYRSRVRAVNSAGESTPSDVICMSTPEIAVFSLDSTTSHADINLSNNNRTMNTGSFENRVAIADVGFSRGQHYWEVTIDRYEGNPDPAIGIAQLDCSKDVILGRDSKAWSVYVDSTRSWFQHNNAHLYRSEGGIEVGSTIGLYLDLDQCLLSFYCNDEKHGPIEFPSLEDVDVVYPAFSLNRNVTMTLYSGIKPPAEV</sequence>
<dbReference type="InterPro" id="IPR003877">
    <property type="entry name" value="SPRY_dom"/>
</dbReference>
<evidence type="ECO:0000256" key="8">
    <source>
        <dbReference type="PROSITE-ProRule" id="PRU00024"/>
    </source>
</evidence>
<dbReference type="GO" id="GO:0005856">
    <property type="term" value="C:cytoskeleton"/>
    <property type="evidence" value="ECO:0007669"/>
    <property type="project" value="UniProtKB-SubCell"/>
</dbReference>
<dbReference type="SUPFAM" id="SSF57845">
    <property type="entry name" value="B-box zinc-binding domain"/>
    <property type="match status" value="1"/>
</dbReference>
<dbReference type="InterPro" id="IPR001870">
    <property type="entry name" value="B30.2/SPRY"/>
</dbReference>
<dbReference type="SMART" id="SM00502">
    <property type="entry name" value="BBC"/>
    <property type="match status" value="1"/>
</dbReference>
<dbReference type="Pfam" id="PF00041">
    <property type="entry name" value="fn3"/>
    <property type="match status" value="1"/>
</dbReference>
<dbReference type="PROSITE" id="PS50853">
    <property type="entry name" value="FN3"/>
    <property type="match status" value="1"/>
</dbReference>
<dbReference type="InterPro" id="IPR003961">
    <property type="entry name" value="FN3_dom"/>
</dbReference>
<dbReference type="Pfam" id="PF00643">
    <property type="entry name" value="zf-B_box"/>
    <property type="match status" value="1"/>
</dbReference>
<evidence type="ECO:0000259" key="10">
    <source>
        <dbReference type="PROSITE" id="PS50188"/>
    </source>
</evidence>
<keyword evidence="4 8" id="KW-0863">Zinc-finger</keyword>
<feature type="domain" description="B box-type" evidence="9">
    <location>
        <begin position="206"/>
        <end position="248"/>
    </location>
</feature>
<protein>
    <recommendedName>
        <fullName evidence="14">E3 ubiquitin-protein ligase TRIM9</fullName>
    </recommendedName>
</protein>
<feature type="domain" description="B30.2/SPRY" evidence="10">
    <location>
        <begin position="500"/>
        <end position="686"/>
    </location>
</feature>
<dbReference type="SUPFAM" id="SSF57850">
    <property type="entry name" value="RING/U-box"/>
    <property type="match status" value="1"/>
</dbReference>
<dbReference type="InterPro" id="IPR017907">
    <property type="entry name" value="Znf_RING_CS"/>
</dbReference>
<evidence type="ECO:0000256" key="7">
    <source>
        <dbReference type="ARBA" id="ARBA00023212"/>
    </source>
</evidence>
<keyword evidence="2" id="KW-0963">Cytoplasm</keyword>
<dbReference type="SUPFAM" id="SSF49265">
    <property type="entry name" value="Fibronectin type III"/>
    <property type="match status" value="1"/>
</dbReference>
<dbReference type="InterPro" id="IPR013320">
    <property type="entry name" value="ConA-like_dom_sf"/>
</dbReference>
<keyword evidence="6" id="KW-0175">Coiled coil</keyword>
<dbReference type="SMART" id="SM00060">
    <property type="entry name" value="FN3"/>
    <property type="match status" value="1"/>
</dbReference>
<dbReference type="PANTHER" id="PTHR24099">
    <property type="entry name" value="E3 UBIQUITIN-PROTEIN LIGASE TRIM36-RELATED"/>
    <property type="match status" value="1"/>
</dbReference>
<dbReference type="AlphaFoldDB" id="A0A7M5X7R5"/>
<dbReference type="SUPFAM" id="SSF49899">
    <property type="entry name" value="Concanavalin A-like lectins/glucanases"/>
    <property type="match status" value="1"/>
</dbReference>
<dbReference type="PANTHER" id="PTHR24099:SF15">
    <property type="entry name" value="E3 UBIQUITIN-PROTEIN LIGASE TRIM9"/>
    <property type="match status" value="1"/>
</dbReference>
<dbReference type="CDD" id="cd19803">
    <property type="entry name" value="Bbox1_TRIM9-like_C-I"/>
    <property type="match status" value="1"/>
</dbReference>